<keyword evidence="9" id="KW-1015">Disulfide bond</keyword>
<dbReference type="Gene3D" id="1.20.1070.10">
    <property type="entry name" value="Rhodopsin 7-helix transmembrane proteins"/>
    <property type="match status" value="1"/>
</dbReference>
<keyword evidence="2 14" id="KW-1003">Cell membrane</keyword>
<keyword evidence="8 14" id="KW-0472">Membrane</keyword>
<dbReference type="Pfam" id="PF13853">
    <property type="entry name" value="7tm_4"/>
    <property type="match status" value="1"/>
</dbReference>
<feature type="transmembrane region" description="Helical" evidence="14">
    <location>
        <begin position="64"/>
        <end position="83"/>
    </location>
</feature>
<evidence type="ECO:0000256" key="4">
    <source>
        <dbReference type="ARBA" id="ARBA00022692"/>
    </source>
</evidence>
<reference evidence="17" key="1">
    <citation type="submission" date="2025-08" db="UniProtKB">
        <authorList>
            <consortium name="RefSeq"/>
        </authorList>
    </citation>
    <scope>IDENTIFICATION</scope>
</reference>
<evidence type="ECO:0000256" key="8">
    <source>
        <dbReference type="ARBA" id="ARBA00023136"/>
    </source>
</evidence>
<keyword evidence="12 13" id="KW-0807">Transducer</keyword>
<organism evidence="16 17">
    <name type="scientific">Pogona vitticeps</name>
    <name type="common">central bearded dragon</name>
    <dbReference type="NCBI Taxonomy" id="103695"/>
    <lineage>
        <taxon>Eukaryota</taxon>
        <taxon>Metazoa</taxon>
        <taxon>Chordata</taxon>
        <taxon>Craniata</taxon>
        <taxon>Vertebrata</taxon>
        <taxon>Euteleostomi</taxon>
        <taxon>Lepidosauria</taxon>
        <taxon>Squamata</taxon>
        <taxon>Bifurcata</taxon>
        <taxon>Unidentata</taxon>
        <taxon>Episquamata</taxon>
        <taxon>Toxicofera</taxon>
        <taxon>Iguania</taxon>
        <taxon>Acrodonta</taxon>
        <taxon>Agamidae</taxon>
        <taxon>Amphibolurinae</taxon>
        <taxon>Pogona</taxon>
    </lineage>
</organism>
<keyword evidence="4 13" id="KW-0812">Transmembrane</keyword>
<gene>
    <name evidence="17" type="primary">LOC110091066</name>
</gene>
<evidence type="ECO:0000313" key="17">
    <source>
        <dbReference type="RefSeq" id="XP_020670700.2"/>
    </source>
</evidence>
<evidence type="ECO:0000256" key="3">
    <source>
        <dbReference type="ARBA" id="ARBA00022606"/>
    </source>
</evidence>
<dbReference type="PROSITE" id="PS00237">
    <property type="entry name" value="G_PROTEIN_RECEP_F1_1"/>
    <property type="match status" value="1"/>
</dbReference>
<dbReference type="PANTHER" id="PTHR24242:SF359">
    <property type="entry name" value="ODORANT RECEPTOR-RELATED"/>
    <property type="match status" value="1"/>
</dbReference>
<comment type="similarity">
    <text evidence="13">Belongs to the G-protein coupled receptor 1 family.</text>
</comment>
<keyword evidence="11" id="KW-0325">Glycoprotein</keyword>
<proteinExistence type="inferred from homology"/>
<feature type="transmembrane region" description="Helical" evidence="14">
    <location>
        <begin position="145"/>
        <end position="167"/>
    </location>
</feature>
<feature type="transmembrane region" description="Helical" evidence="14">
    <location>
        <begin position="242"/>
        <end position="265"/>
    </location>
</feature>
<evidence type="ECO:0000256" key="1">
    <source>
        <dbReference type="ARBA" id="ARBA00004651"/>
    </source>
</evidence>
<dbReference type="InterPro" id="IPR000276">
    <property type="entry name" value="GPCR_Rhodpsn"/>
</dbReference>
<accession>A0A6J0VGN5</accession>
<dbReference type="InParanoid" id="A0A6J0VGN5"/>
<evidence type="ECO:0000256" key="13">
    <source>
        <dbReference type="RuleBase" id="RU000688"/>
    </source>
</evidence>
<dbReference type="AlphaFoldDB" id="A0A6J0VGN5"/>
<comment type="subcellular location">
    <subcellularLocation>
        <location evidence="1 14">Cell membrane</location>
        <topology evidence="1 14">Multi-pass membrane protein</topology>
    </subcellularLocation>
</comment>
<evidence type="ECO:0000256" key="7">
    <source>
        <dbReference type="ARBA" id="ARBA00023040"/>
    </source>
</evidence>
<feature type="transmembrane region" description="Helical" evidence="14">
    <location>
        <begin position="277"/>
        <end position="296"/>
    </location>
</feature>
<dbReference type="KEGG" id="pvt:110091066"/>
<dbReference type="InterPro" id="IPR017452">
    <property type="entry name" value="GPCR_Rhodpsn_7TM"/>
</dbReference>
<dbReference type="PROSITE" id="PS50262">
    <property type="entry name" value="G_PROTEIN_RECEP_F1_2"/>
    <property type="match status" value="1"/>
</dbReference>
<dbReference type="PRINTS" id="PR00237">
    <property type="entry name" value="GPCRRHODOPSN"/>
</dbReference>
<dbReference type="OrthoDB" id="5967130at2759"/>
<dbReference type="PANTHER" id="PTHR24242">
    <property type="entry name" value="G-PROTEIN COUPLED RECEPTOR"/>
    <property type="match status" value="1"/>
</dbReference>
<evidence type="ECO:0000256" key="5">
    <source>
        <dbReference type="ARBA" id="ARBA00022725"/>
    </source>
</evidence>
<evidence type="ECO:0000256" key="2">
    <source>
        <dbReference type="ARBA" id="ARBA00022475"/>
    </source>
</evidence>
<dbReference type="GeneID" id="110091066"/>
<evidence type="ECO:0000256" key="6">
    <source>
        <dbReference type="ARBA" id="ARBA00022989"/>
    </source>
</evidence>
<keyword evidence="5 14" id="KW-0552">Olfaction</keyword>
<dbReference type="GO" id="GO:0004930">
    <property type="term" value="F:G protein-coupled receptor activity"/>
    <property type="evidence" value="ECO:0007669"/>
    <property type="project" value="UniProtKB-KW"/>
</dbReference>
<dbReference type="SUPFAM" id="SSF81321">
    <property type="entry name" value="Family A G protein-coupled receptor-like"/>
    <property type="match status" value="1"/>
</dbReference>
<dbReference type="GO" id="GO:0005886">
    <property type="term" value="C:plasma membrane"/>
    <property type="evidence" value="ECO:0007669"/>
    <property type="project" value="UniProtKB-SubCell"/>
</dbReference>
<feature type="transmembrane region" description="Helical" evidence="14">
    <location>
        <begin position="28"/>
        <end position="52"/>
    </location>
</feature>
<sequence length="318" mass="36187">MEKSKWKNQTTITEFILLGLGNLQEWQILPLFLLFLLVYILIVVGNITIVCLIAMDRNLQSPMYFFLGNLSCLETCYSSTILPRMLVSVFSRDNRVSFNSCLMQLYCFCSLATGECYLLAVMAYDRYLAICKPLHYAKVMNAKTTIQLAASSWLCPIIIVIVIIVLLSGLTFCGPNEIDHFFCDLDPVIHLSCTDIRWVSLTIFIMAFIDTFPPLLFTLTSYIFIVSAILRIPSNKGRQKAFSTCSSHLTVVTIFYGTLIMVYVLPKTDTLRKLNKIFSVFYTVLTPLANPIIYSLRNKEVRESLKKAFSKASRIMRG</sequence>
<protein>
    <recommendedName>
        <fullName evidence="14">Olfactory receptor</fullName>
    </recommendedName>
</protein>
<feature type="domain" description="G-protein coupled receptors family 1 profile" evidence="15">
    <location>
        <begin position="45"/>
        <end position="294"/>
    </location>
</feature>
<evidence type="ECO:0000256" key="11">
    <source>
        <dbReference type="ARBA" id="ARBA00023180"/>
    </source>
</evidence>
<evidence type="ECO:0000313" key="16">
    <source>
        <dbReference type="Proteomes" id="UP001652642"/>
    </source>
</evidence>
<dbReference type="Proteomes" id="UP001652642">
    <property type="component" value="Chromosome 6"/>
</dbReference>
<evidence type="ECO:0000256" key="14">
    <source>
        <dbReference type="RuleBase" id="RU363047"/>
    </source>
</evidence>
<dbReference type="InterPro" id="IPR050939">
    <property type="entry name" value="Olfactory_GPCR1"/>
</dbReference>
<evidence type="ECO:0000256" key="9">
    <source>
        <dbReference type="ARBA" id="ARBA00023157"/>
    </source>
</evidence>
<keyword evidence="16" id="KW-1185">Reference proteome</keyword>
<dbReference type="PRINTS" id="PR00245">
    <property type="entry name" value="OLFACTORYR"/>
</dbReference>
<keyword evidence="3 14" id="KW-0716">Sensory transduction</keyword>
<name>A0A6J0VGN5_9SAUR</name>
<dbReference type="GO" id="GO:0004984">
    <property type="term" value="F:olfactory receptor activity"/>
    <property type="evidence" value="ECO:0007669"/>
    <property type="project" value="InterPro"/>
</dbReference>
<feature type="transmembrane region" description="Helical" evidence="14">
    <location>
        <begin position="201"/>
        <end position="230"/>
    </location>
</feature>
<keyword evidence="7 13" id="KW-0297">G-protein coupled receptor</keyword>
<evidence type="ECO:0000256" key="10">
    <source>
        <dbReference type="ARBA" id="ARBA00023170"/>
    </source>
</evidence>
<keyword evidence="6 14" id="KW-1133">Transmembrane helix</keyword>
<dbReference type="CDD" id="cd15911">
    <property type="entry name" value="7tmA_OR11A-like"/>
    <property type="match status" value="1"/>
</dbReference>
<keyword evidence="10 13" id="KW-0675">Receptor</keyword>
<dbReference type="RefSeq" id="XP_020670700.2">
    <property type="nucleotide sequence ID" value="XM_020815041.2"/>
</dbReference>
<evidence type="ECO:0000256" key="12">
    <source>
        <dbReference type="ARBA" id="ARBA00023224"/>
    </source>
</evidence>
<evidence type="ECO:0000259" key="15">
    <source>
        <dbReference type="PROSITE" id="PS50262"/>
    </source>
</evidence>
<dbReference type="InterPro" id="IPR000725">
    <property type="entry name" value="Olfact_rcpt"/>
</dbReference>
<feature type="transmembrane region" description="Helical" evidence="14">
    <location>
        <begin position="103"/>
        <end position="124"/>
    </location>
</feature>